<dbReference type="OMA" id="WDWIADR"/>
<evidence type="ECO:0000256" key="16">
    <source>
        <dbReference type="ARBA" id="ARBA00046654"/>
    </source>
</evidence>
<dbReference type="EC" id="2.7.11.1" evidence="1"/>
<evidence type="ECO:0000256" key="10">
    <source>
        <dbReference type="ARBA" id="ARBA00023157"/>
    </source>
</evidence>
<keyword evidence="6 19" id="KW-0547">Nucleotide-binding</keyword>
<dbReference type="PROSITE" id="PS50011">
    <property type="entry name" value="PROTEIN_KINASE_DOM"/>
    <property type="match status" value="1"/>
</dbReference>
<dbReference type="EMBL" id="BFAA01001753">
    <property type="protein sequence ID" value="GCB69932.1"/>
    <property type="molecule type" value="Genomic_DNA"/>
</dbReference>
<dbReference type="GO" id="GO:0005634">
    <property type="term" value="C:nucleus"/>
    <property type="evidence" value="ECO:0007669"/>
    <property type="project" value="TreeGrafter"/>
</dbReference>
<evidence type="ECO:0000256" key="14">
    <source>
        <dbReference type="ARBA" id="ARBA00042456"/>
    </source>
</evidence>
<reference evidence="23 24" key="1">
    <citation type="journal article" date="2018" name="Nat. Ecol. Evol.">
        <title>Shark genomes provide insights into elasmobranch evolution and the origin of vertebrates.</title>
        <authorList>
            <person name="Hara Y"/>
            <person name="Yamaguchi K"/>
            <person name="Onimaru K"/>
            <person name="Kadota M"/>
            <person name="Koyanagi M"/>
            <person name="Keeley SD"/>
            <person name="Tatsumi K"/>
            <person name="Tanaka K"/>
            <person name="Motone F"/>
            <person name="Kageyama Y"/>
            <person name="Nozu R"/>
            <person name="Adachi N"/>
            <person name="Nishimura O"/>
            <person name="Nakagawa R"/>
            <person name="Tanegashima C"/>
            <person name="Kiyatake I"/>
            <person name="Matsumoto R"/>
            <person name="Murakumo K"/>
            <person name="Nishida K"/>
            <person name="Terakita A"/>
            <person name="Kuratani S"/>
            <person name="Sato K"/>
            <person name="Hyodo S Kuraku.S."/>
        </authorList>
    </citation>
    <scope>NUCLEOTIDE SEQUENCE [LARGE SCALE GENOMIC DNA]</scope>
</reference>
<dbReference type="PANTHER" id="PTHR11042">
    <property type="entry name" value="EUKARYOTIC TRANSLATION INITIATION FACTOR 2-ALPHA KINASE EIF2-ALPHA KINASE -RELATED"/>
    <property type="match status" value="1"/>
</dbReference>
<gene>
    <name evidence="23" type="ORF">scyTo_0005570</name>
</gene>
<sequence length="707" mass="79509">MQSGGNITRRSRDLGYGVFTPPSSSVDLQQPPAKLTFSFPQEAPATFDESDLMQECGLDCNRTIPTLMDFTVAIPNQLLLVSLLEHLCLVYERNPQRSMSLFKLLCQKLAGMHLISPITFSDEFSTVRLQHNQAFRNLLQAASNGLYQQRPATNGDGAAPVSCRTKETLFYEQTSRYLSEFEEIERLGQGSYGKVYKVRNKLDRQLYAIKKIIMKKITRYDCMKVLREVKVLAGLQHTHIVGYHTTWMEHVQQRPPKNNQMPLSNLCALTGPSGQEECRDSFVQNTQTSGSSIVFADTSSVSRVAATLSSSNLVEEEMCKNISKGNDSNIFFHVGDHGASHLNNGRCQSPALLPGTKSVQVYSSFSFSKNPSYESQMPHVVRNKLDPLVEAMETEAEDLERDEGRVTNIIEEISGSSATSNNDSSPEDGSSFTDVHPESKIHFHLMLHIQMQLCERSLQDWILDRNTRPGEGPSLTCAFSLVEPDCTIHIFRQLLEGVHFIHSKGVMHRDLKPRNIFLHGSDYHVRIGDFGLACNDIIAETSDQWPAPTKVTDSKHTTGVGTRLYASPEQLRGSTYDFKSDMYSVGIILLELFQPFRTVMEKIETLTALRECHIPGDFTQRWPVHAKYVKRLTSGIASCRPSADQMLASELFHNSPEVTTPQDNLEQRLVTQDQEIKSLQRKVINQEDEIKNLKEKIKLLSGEGKPS</sequence>
<feature type="compositionally biased region" description="Low complexity" evidence="21">
    <location>
        <begin position="414"/>
        <end position="424"/>
    </location>
</feature>
<dbReference type="GO" id="GO:0005524">
    <property type="term" value="F:ATP binding"/>
    <property type="evidence" value="ECO:0007669"/>
    <property type="project" value="UniProtKB-UniRule"/>
</dbReference>
<comment type="catalytic activity">
    <reaction evidence="17">
        <text>L-threonyl-[protein] + ATP = O-phospho-L-threonyl-[protein] + ADP + H(+)</text>
        <dbReference type="Rhea" id="RHEA:46608"/>
        <dbReference type="Rhea" id="RHEA-COMP:11060"/>
        <dbReference type="Rhea" id="RHEA-COMP:11605"/>
        <dbReference type="ChEBI" id="CHEBI:15378"/>
        <dbReference type="ChEBI" id="CHEBI:30013"/>
        <dbReference type="ChEBI" id="CHEBI:30616"/>
        <dbReference type="ChEBI" id="CHEBI:61977"/>
        <dbReference type="ChEBI" id="CHEBI:456216"/>
        <dbReference type="EC" id="2.7.11.1"/>
    </reaction>
    <physiologicalReaction direction="left-to-right" evidence="17">
        <dbReference type="Rhea" id="RHEA:46609"/>
    </physiologicalReaction>
</comment>
<dbReference type="STRING" id="75743.A0A401PA03"/>
<keyword evidence="3" id="KW-0597">Phosphoprotein</keyword>
<feature type="region of interest" description="Disordered" evidence="21">
    <location>
        <begin position="412"/>
        <end position="433"/>
    </location>
</feature>
<dbReference type="InterPro" id="IPR050339">
    <property type="entry name" value="CC_SR_Kinase"/>
</dbReference>
<name>A0A401PA03_SCYTO</name>
<dbReference type="OrthoDB" id="1405469at2759"/>
<dbReference type="Gene3D" id="1.10.510.10">
    <property type="entry name" value="Transferase(Phosphotransferase) domain 1"/>
    <property type="match status" value="1"/>
</dbReference>
<keyword evidence="20" id="KW-0175">Coiled coil</keyword>
<dbReference type="InterPro" id="IPR011009">
    <property type="entry name" value="Kinase-like_dom_sf"/>
</dbReference>
<evidence type="ECO:0000256" key="20">
    <source>
        <dbReference type="SAM" id="Coils"/>
    </source>
</evidence>
<evidence type="ECO:0000256" key="21">
    <source>
        <dbReference type="SAM" id="MobiDB-lite"/>
    </source>
</evidence>
<accession>A0A401PA03</accession>
<evidence type="ECO:0000256" key="11">
    <source>
        <dbReference type="ARBA" id="ARBA00023193"/>
    </source>
</evidence>
<evidence type="ECO:0000256" key="6">
    <source>
        <dbReference type="ARBA" id="ARBA00022741"/>
    </source>
</evidence>
<dbReference type="FunFam" id="1.10.510.10:FF:000375">
    <property type="entry name" value="Putative eukaryotic translation initiation factor 2-alpha kinase 1"/>
    <property type="match status" value="1"/>
</dbReference>
<dbReference type="Pfam" id="PF22949">
    <property type="entry name" value="HRI2_3H"/>
    <property type="match status" value="1"/>
</dbReference>
<evidence type="ECO:0000259" key="22">
    <source>
        <dbReference type="PROSITE" id="PS50011"/>
    </source>
</evidence>
<evidence type="ECO:0000313" key="23">
    <source>
        <dbReference type="EMBL" id="GCB69932.1"/>
    </source>
</evidence>
<dbReference type="InterPro" id="IPR054521">
    <property type="entry name" value="HRI2_3H"/>
</dbReference>
<dbReference type="PROSITE" id="PS00108">
    <property type="entry name" value="PROTEIN_KINASE_ST"/>
    <property type="match status" value="1"/>
</dbReference>
<evidence type="ECO:0000256" key="15">
    <source>
        <dbReference type="ARBA" id="ARBA00042914"/>
    </source>
</evidence>
<keyword evidence="24" id="KW-1185">Reference proteome</keyword>
<evidence type="ECO:0000256" key="13">
    <source>
        <dbReference type="ARBA" id="ARBA00040433"/>
    </source>
</evidence>
<comment type="subunit">
    <text evidence="16">Synthesized in an inactive form that binds to the N-terminal domain of CDC37. Has to be associated with a multiprotein complex containing Hsp90, CDC37 and PPP5C for maturation and activation by autophosphorylation. The phosphatase PPP5C modulates this activation. Homodimer; homodimerizes in presence of heme, forming a disulfide-linked inactive homodimer. Interacts with DELE1; binds both to full-length DELE1 and processed form of DELE1 (S-DELE1) in response to stress, leading to activate its protein kinase activity and trigger the integrated stress response (ISR).</text>
</comment>
<evidence type="ECO:0000256" key="1">
    <source>
        <dbReference type="ARBA" id="ARBA00012513"/>
    </source>
</evidence>
<dbReference type="InterPro" id="IPR008271">
    <property type="entry name" value="Ser/Thr_kinase_AS"/>
</dbReference>
<dbReference type="PANTHER" id="PTHR11042:SF160">
    <property type="entry name" value="EUKARYOTIC TRANSLATION INITIATION FACTOR 2-ALPHA KINASE 1"/>
    <property type="match status" value="1"/>
</dbReference>
<organism evidence="23 24">
    <name type="scientific">Scyliorhinus torazame</name>
    <name type="common">Cloudy catshark</name>
    <name type="synonym">Catulus torazame</name>
    <dbReference type="NCBI Taxonomy" id="75743"/>
    <lineage>
        <taxon>Eukaryota</taxon>
        <taxon>Metazoa</taxon>
        <taxon>Chordata</taxon>
        <taxon>Craniata</taxon>
        <taxon>Vertebrata</taxon>
        <taxon>Chondrichthyes</taxon>
        <taxon>Elasmobranchii</taxon>
        <taxon>Galeomorphii</taxon>
        <taxon>Galeoidea</taxon>
        <taxon>Carcharhiniformes</taxon>
        <taxon>Scyliorhinidae</taxon>
        <taxon>Scyliorhinus</taxon>
    </lineage>
</organism>
<evidence type="ECO:0000256" key="2">
    <source>
        <dbReference type="ARBA" id="ARBA00022527"/>
    </source>
</evidence>
<dbReference type="InterPro" id="IPR017441">
    <property type="entry name" value="Protein_kinase_ATP_BS"/>
</dbReference>
<dbReference type="GO" id="GO:0005737">
    <property type="term" value="C:cytoplasm"/>
    <property type="evidence" value="ECO:0007669"/>
    <property type="project" value="TreeGrafter"/>
</dbReference>
<feature type="binding site" evidence="19">
    <location>
        <position position="215"/>
    </location>
    <ligand>
        <name>ATP</name>
        <dbReference type="ChEBI" id="CHEBI:30616"/>
    </ligand>
</feature>
<evidence type="ECO:0000256" key="19">
    <source>
        <dbReference type="PROSITE-ProRule" id="PRU10141"/>
    </source>
</evidence>
<keyword evidence="7" id="KW-0418">Kinase</keyword>
<evidence type="ECO:0000256" key="5">
    <source>
        <dbReference type="ARBA" id="ARBA00022737"/>
    </source>
</evidence>
<comment type="caution">
    <text evidence="23">The sequence shown here is derived from an EMBL/GenBank/DDBJ whole genome shotgun (WGS) entry which is preliminary data.</text>
</comment>
<keyword evidence="2" id="KW-0723">Serine/threonine-protein kinase</keyword>
<feature type="coiled-coil region" evidence="20">
    <location>
        <begin position="662"/>
        <end position="703"/>
    </location>
</feature>
<evidence type="ECO:0000256" key="7">
    <source>
        <dbReference type="ARBA" id="ARBA00022777"/>
    </source>
</evidence>
<evidence type="ECO:0000313" key="24">
    <source>
        <dbReference type="Proteomes" id="UP000288216"/>
    </source>
</evidence>
<dbReference type="GO" id="GO:0017148">
    <property type="term" value="P:negative regulation of translation"/>
    <property type="evidence" value="ECO:0007669"/>
    <property type="project" value="UniProtKB-KW"/>
</dbReference>
<dbReference type="SMART" id="SM00220">
    <property type="entry name" value="S_TKc"/>
    <property type="match status" value="1"/>
</dbReference>
<dbReference type="GO" id="GO:0004694">
    <property type="term" value="F:eukaryotic translation initiation factor 2alpha kinase activity"/>
    <property type="evidence" value="ECO:0007669"/>
    <property type="project" value="TreeGrafter"/>
</dbReference>
<dbReference type="Pfam" id="PF00069">
    <property type="entry name" value="Pkinase"/>
    <property type="match status" value="2"/>
</dbReference>
<dbReference type="Gene3D" id="3.30.200.20">
    <property type="entry name" value="Phosphorylase Kinase, domain 1"/>
    <property type="match status" value="1"/>
</dbReference>
<keyword evidence="11" id="KW-0652">Protein synthesis inhibitor</keyword>
<proteinExistence type="inferred from homology"/>
<feature type="domain" description="Protein kinase" evidence="22">
    <location>
        <begin position="181"/>
        <end position="652"/>
    </location>
</feature>
<comment type="catalytic activity">
    <reaction evidence="18">
        <text>L-seryl-[protein] + ATP = O-phospho-L-seryl-[protein] + ADP + H(+)</text>
        <dbReference type="Rhea" id="RHEA:17989"/>
        <dbReference type="Rhea" id="RHEA-COMP:9863"/>
        <dbReference type="Rhea" id="RHEA-COMP:11604"/>
        <dbReference type="ChEBI" id="CHEBI:15378"/>
        <dbReference type="ChEBI" id="CHEBI:29999"/>
        <dbReference type="ChEBI" id="CHEBI:30616"/>
        <dbReference type="ChEBI" id="CHEBI:83421"/>
        <dbReference type="ChEBI" id="CHEBI:456216"/>
        <dbReference type="EC" id="2.7.11.1"/>
    </reaction>
    <physiologicalReaction direction="left-to-right" evidence="18">
        <dbReference type="Rhea" id="RHEA:17990"/>
    </physiologicalReaction>
</comment>
<dbReference type="InterPro" id="IPR000719">
    <property type="entry name" value="Prot_kinase_dom"/>
</dbReference>
<dbReference type="PROSITE" id="PS00107">
    <property type="entry name" value="PROTEIN_KINASE_ATP"/>
    <property type="match status" value="1"/>
</dbReference>
<evidence type="ECO:0000256" key="8">
    <source>
        <dbReference type="ARBA" id="ARBA00022840"/>
    </source>
</evidence>
<keyword evidence="10" id="KW-1015">Disulfide bond</keyword>
<keyword evidence="4" id="KW-0808">Transferase</keyword>
<comment type="similarity">
    <text evidence="12">Belongs to the protein kinase superfamily. Ser/Thr protein kinase family. GCN2 subfamily.</text>
</comment>
<evidence type="ECO:0000256" key="17">
    <source>
        <dbReference type="ARBA" id="ARBA00048659"/>
    </source>
</evidence>
<dbReference type="AlphaFoldDB" id="A0A401PA03"/>
<evidence type="ECO:0000256" key="18">
    <source>
        <dbReference type="ARBA" id="ARBA00048977"/>
    </source>
</evidence>
<dbReference type="Proteomes" id="UP000288216">
    <property type="component" value="Unassembled WGS sequence"/>
</dbReference>
<evidence type="ECO:0000256" key="3">
    <source>
        <dbReference type="ARBA" id="ARBA00022553"/>
    </source>
</evidence>
<protein>
    <recommendedName>
        <fullName evidence="13">Eukaryotic translation initiation factor 2-alpha kinase 1</fullName>
        <ecNumber evidence="1">2.7.11.1</ecNumber>
    </recommendedName>
    <alternativeName>
        <fullName evidence="15">Heme-regulated eukaryotic initiation factor eIF-2-alpha kinase</fullName>
    </alternativeName>
    <alternativeName>
        <fullName evidence="14">Hemin-sensitive initiation factor 2-alpha kinase</fullName>
    </alternativeName>
</protein>
<keyword evidence="8 19" id="KW-0067">ATP-binding</keyword>
<evidence type="ECO:0000256" key="12">
    <source>
        <dbReference type="ARBA" id="ARBA00037982"/>
    </source>
</evidence>
<keyword evidence="9" id="KW-0832">Ubl conjugation</keyword>
<keyword evidence="5" id="KW-0677">Repeat</keyword>
<dbReference type="SUPFAM" id="SSF56112">
    <property type="entry name" value="Protein kinase-like (PK-like)"/>
    <property type="match status" value="1"/>
</dbReference>
<evidence type="ECO:0000256" key="4">
    <source>
        <dbReference type="ARBA" id="ARBA00022679"/>
    </source>
</evidence>
<evidence type="ECO:0000256" key="9">
    <source>
        <dbReference type="ARBA" id="ARBA00022843"/>
    </source>
</evidence>